<sequence>MNKQKVKPSAPTKARLLRAIASSTAIETGQSINMLELKLKQPNAKFKSLELA</sequence>
<protein>
    <recommendedName>
        <fullName evidence="3">Chromosome partitioning protein ParB</fullName>
    </recommendedName>
</protein>
<reference evidence="1" key="1">
    <citation type="submission" date="2021-07" db="EMBL/GenBank/DDBJ databases">
        <title>Draft genome sequence of carbapenem-resistant Aeromonas spp. in Japan.</title>
        <authorList>
            <person name="Maehana S."/>
            <person name="Suzuki M."/>
            <person name="Kitasato H."/>
        </authorList>
    </citation>
    <scope>NUCLEOTIDE SEQUENCE</scope>
    <source>
        <strain evidence="1">KAM343</strain>
    </source>
</reference>
<name>A0AAV4YQL3_AERCA</name>
<proteinExistence type="predicted"/>
<evidence type="ECO:0008006" key="3">
    <source>
        <dbReference type="Google" id="ProtNLM"/>
    </source>
</evidence>
<comment type="caution">
    <text evidence="1">The sequence shown here is derived from an EMBL/GenBank/DDBJ whole genome shotgun (WGS) entry which is preliminary data.</text>
</comment>
<evidence type="ECO:0000313" key="2">
    <source>
        <dbReference type="Proteomes" id="UP000886939"/>
    </source>
</evidence>
<accession>A0AAV4YQL3</accession>
<dbReference type="RefSeq" id="WP_182925903.1">
    <property type="nucleotide sequence ID" value="NZ_BPNG01000167.1"/>
</dbReference>
<evidence type="ECO:0000313" key="1">
    <source>
        <dbReference type="EMBL" id="GJA43403.1"/>
    </source>
</evidence>
<gene>
    <name evidence="1" type="ORF">KAM343_41990</name>
</gene>
<organism evidence="1 2">
    <name type="scientific">Aeromonas caviae</name>
    <name type="common">Aeromonas punctata</name>
    <dbReference type="NCBI Taxonomy" id="648"/>
    <lineage>
        <taxon>Bacteria</taxon>
        <taxon>Pseudomonadati</taxon>
        <taxon>Pseudomonadota</taxon>
        <taxon>Gammaproteobacteria</taxon>
        <taxon>Aeromonadales</taxon>
        <taxon>Aeromonadaceae</taxon>
        <taxon>Aeromonas</taxon>
    </lineage>
</organism>
<dbReference type="Proteomes" id="UP000886939">
    <property type="component" value="Unassembled WGS sequence"/>
</dbReference>
<dbReference type="EMBL" id="BPNI01000165">
    <property type="protein sequence ID" value="GJA43403.1"/>
    <property type="molecule type" value="Genomic_DNA"/>
</dbReference>
<dbReference type="AlphaFoldDB" id="A0AAV4YQL3"/>